<dbReference type="STRING" id="187868.SAMN05192589_10662"/>
<name>A0A1G6UEF2_9BURK</name>
<dbReference type="RefSeq" id="WP_245711339.1">
    <property type="nucleotide sequence ID" value="NZ_FMZC01000006.1"/>
</dbReference>
<gene>
    <name evidence="1" type="ORF">SAMN05192589_10662</name>
</gene>
<dbReference type="Proteomes" id="UP000198781">
    <property type="component" value="Unassembled WGS sequence"/>
</dbReference>
<reference evidence="1 2" key="1">
    <citation type="submission" date="2016-10" db="EMBL/GenBank/DDBJ databases">
        <authorList>
            <person name="de Groot N.N."/>
        </authorList>
    </citation>
    <scope>NUCLEOTIDE SEQUENCE [LARGE SCALE GENOMIC DNA]</scope>
    <source>
        <strain evidence="1 2">DSM 16619</strain>
    </source>
</reference>
<evidence type="ECO:0000313" key="2">
    <source>
        <dbReference type="Proteomes" id="UP000198781"/>
    </source>
</evidence>
<dbReference type="AlphaFoldDB" id="A0A1G6UEF2"/>
<proteinExistence type="predicted"/>
<organism evidence="1 2">
    <name type="scientific">Paracidovorax valerianellae</name>
    <dbReference type="NCBI Taxonomy" id="187868"/>
    <lineage>
        <taxon>Bacteria</taxon>
        <taxon>Pseudomonadati</taxon>
        <taxon>Pseudomonadota</taxon>
        <taxon>Betaproteobacteria</taxon>
        <taxon>Burkholderiales</taxon>
        <taxon>Comamonadaceae</taxon>
        <taxon>Paracidovorax</taxon>
    </lineage>
</organism>
<protein>
    <submittedName>
        <fullName evidence="1">Uncharacterized protein</fullName>
    </submittedName>
</protein>
<keyword evidence="2" id="KW-1185">Reference proteome</keyword>
<evidence type="ECO:0000313" key="1">
    <source>
        <dbReference type="EMBL" id="SDD39693.1"/>
    </source>
</evidence>
<dbReference type="EMBL" id="FMZC01000006">
    <property type="protein sequence ID" value="SDD39693.1"/>
    <property type="molecule type" value="Genomic_DNA"/>
</dbReference>
<accession>A0A1G6UEF2</accession>
<sequence>MPSSPIESFKQLKRYDDNRPGFKGEHWLVLGAGVALLLASRRSPSAHTRTVGSAVGSAMLMRAASGRQGLARVLQYLPIGKRW</sequence>